<feature type="signal peptide" evidence="1">
    <location>
        <begin position="1"/>
        <end position="20"/>
    </location>
</feature>
<protein>
    <submittedName>
        <fullName evidence="2">Uncharacterized protein</fullName>
    </submittedName>
</protein>
<reference evidence="3" key="1">
    <citation type="journal article" date="2019" name="Int. J. Syst. Evol. Microbiol.">
        <title>The Global Catalogue of Microorganisms (GCM) 10K type strain sequencing project: providing services to taxonomists for standard genome sequencing and annotation.</title>
        <authorList>
            <consortium name="The Broad Institute Genomics Platform"/>
            <consortium name="The Broad Institute Genome Sequencing Center for Infectious Disease"/>
            <person name="Wu L."/>
            <person name="Ma J."/>
        </authorList>
    </citation>
    <scope>NUCLEOTIDE SEQUENCE [LARGE SCALE GENOMIC DNA]</scope>
    <source>
        <strain evidence="3">CCUG 55995</strain>
    </source>
</reference>
<dbReference type="RefSeq" id="WP_380060763.1">
    <property type="nucleotide sequence ID" value="NZ_JBHSEI010000002.1"/>
</dbReference>
<dbReference type="EMBL" id="JBHSEI010000002">
    <property type="protein sequence ID" value="MFC4637728.1"/>
    <property type="molecule type" value="Genomic_DNA"/>
</dbReference>
<accession>A0ABV9I751</accession>
<keyword evidence="1" id="KW-0732">Signal</keyword>
<evidence type="ECO:0000313" key="3">
    <source>
        <dbReference type="Proteomes" id="UP001595952"/>
    </source>
</evidence>
<dbReference type="Proteomes" id="UP001595952">
    <property type="component" value="Unassembled WGS sequence"/>
</dbReference>
<evidence type="ECO:0000313" key="2">
    <source>
        <dbReference type="EMBL" id="MFC4637728.1"/>
    </source>
</evidence>
<feature type="chain" id="PRO_5046713464" evidence="1">
    <location>
        <begin position="21"/>
        <end position="140"/>
    </location>
</feature>
<proteinExistence type="predicted"/>
<organism evidence="2 3">
    <name type="scientific">Deinococcus hohokamensis</name>
    <dbReference type="NCBI Taxonomy" id="309883"/>
    <lineage>
        <taxon>Bacteria</taxon>
        <taxon>Thermotogati</taxon>
        <taxon>Deinococcota</taxon>
        <taxon>Deinococci</taxon>
        <taxon>Deinococcales</taxon>
        <taxon>Deinococcaceae</taxon>
        <taxon>Deinococcus</taxon>
    </lineage>
</organism>
<name>A0ABV9I751_9DEIO</name>
<comment type="caution">
    <text evidence="2">The sequence shown here is derived from an EMBL/GenBank/DDBJ whole genome shotgun (WGS) entry which is preliminary data.</text>
</comment>
<sequence length="140" mass="15384">MNRLVPLFTSLLILGSTAHAACTVPKGMAHGRVASSPLLKYDCAETQDLMARYKKSSFKPKWVEVYSGKFDKPTITYAAQIIRAFAKEGFSAKVNNLSGDSTDRGYTFTKGNLALGGQIVVYQLLTRRESGELLLMMVGR</sequence>
<keyword evidence="3" id="KW-1185">Reference proteome</keyword>
<evidence type="ECO:0000256" key="1">
    <source>
        <dbReference type="SAM" id="SignalP"/>
    </source>
</evidence>
<gene>
    <name evidence="2" type="ORF">ACFO0D_05160</name>
</gene>